<evidence type="ECO:0000313" key="4">
    <source>
        <dbReference type="RefSeq" id="XP_022714949.1"/>
    </source>
</evidence>
<reference evidence="4" key="1">
    <citation type="submission" date="2025-08" db="UniProtKB">
        <authorList>
            <consortium name="RefSeq"/>
        </authorList>
    </citation>
    <scope>IDENTIFICATION</scope>
    <source>
        <tissue evidence="4">Fruit stalk</tissue>
    </source>
</reference>
<keyword evidence="3" id="KW-1185">Reference proteome</keyword>
<dbReference type="Proteomes" id="UP000515121">
    <property type="component" value="Unplaced"/>
</dbReference>
<evidence type="ECO:0000256" key="2">
    <source>
        <dbReference type="SAM" id="Phobius"/>
    </source>
</evidence>
<feature type="compositionally biased region" description="Polar residues" evidence="1">
    <location>
        <begin position="37"/>
        <end position="48"/>
    </location>
</feature>
<dbReference type="GeneID" id="111274515"/>
<keyword evidence="2" id="KW-0812">Transmembrane</keyword>
<proteinExistence type="predicted"/>
<evidence type="ECO:0000256" key="1">
    <source>
        <dbReference type="SAM" id="MobiDB-lite"/>
    </source>
</evidence>
<dbReference type="KEGG" id="dzi:111274515"/>
<feature type="transmembrane region" description="Helical" evidence="2">
    <location>
        <begin position="241"/>
        <end position="260"/>
    </location>
</feature>
<protein>
    <submittedName>
        <fullName evidence="4">Uncharacterized protein LOC111274515</fullName>
    </submittedName>
</protein>
<name>A0A6P5WGC5_DURZI</name>
<feature type="region of interest" description="Disordered" evidence="1">
    <location>
        <begin position="174"/>
        <end position="199"/>
    </location>
</feature>
<keyword evidence="2" id="KW-0472">Membrane</keyword>
<feature type="compositionally biased region" description="Low complexity" evidence="1">
    <location>
        <begin position="1"/>
        <end position="11"/>
    </location>
</feature>
<feature type="compositionally biased region" description="Low complexity" evidence="1">
    <location>
        <begin position="49"/>
        <end position="62"/>
    </location>
</feature>
<organism evidence="3 4">
    <name type="scientific">Durio zibethinus</name>
    <name type="common">Durian</name>
    <dbReference type="NCBI Taxonomy" id="66656"/>
    <lineage>
        <taxon>Eukaryota</taxon>
        <taxon>Viridiplantae</taxon>
        <taxon>Streptophyta</taxon>
        <taxon>Embryophyta</taxon>
        <taxon>Tracheophyta</taxon>
        <taxon>Spermatophyta</taxon>
        <taxon>Magnoliopsida</taxon>
        <taxon>eudicotyledons</taxon>
        <taxon>Gunneridae</taxon>
        <taxon>Pentapetalae</taxon>
        <taxon>rosids</taxon>
        <taxon>malvids</taxon>
        <taxon>Malvales</taxon>
        <taxon>Malvaceae</taxon>
        <taxon>Helicteroideae</taxon>
        <taxon>Durio</taxon>
    </lineage>
</organism>
<sequence>MNSTSSYTSSTDSEEIDSSTIENSSSSQRSISKNSGAGHSTSWRSMYGSSVVSSPDKSSIESPLERTGIIRRFSTSMVPSKTAMLSTKLDRTSSRKNVPVLKDFTETTEMPNLTKVRRVSFNDSVETVPSAKIVLTKSVEGVPDNKEIVTLVTGHRSRMKAGLQVQSALAGEKHEFPSSEISLAKPDQSSDSNRRSVDEDDIDARKVSRIVNALPEGELHSSISNAVSNENKMDTLTKPPMFAVFFFIFVLLLYILHLSARIY</sequence>
<dbReference type="OrthoDB" id="995368at2759"/>
<dbReference type="AlphaFoldDB" id="A0A6P5WGC5"/>
<gene>
    <name evidence="4" type="primary">LOC111274515</name>
</gene>
<feature type="compositionally biased region" description="Low complexity" evidence="1">
    <location>
        <begin position="18"/>
        <end position="35"/>
    </location>
</feature>
<accession>A0A6P5WGC5</accession>
<dbReference type="RefSeq" id="XP_022714949.1">
    <property type="nucleotide sequence ID" value="XM_022859214.1"/>
</dbReference>
<keyword evidence="2" id="KW-1133">Transmembrane helix</keyword>
<evidence type="ECO:0000313" key="3">
    <source>
        <dbReference type="Proteomes" id="UP000515121"/>
    </source>
</evidence>
<feature type="region of interest" description="Disordered" evidence="1">
    <location>
        <begin position="1"/>
        <end position="63"/>
    </location>
</feature>